<name>A0ACB8F0K9_9SAUR</name>
<sequence length="78" mass="8660">MAHPTNRQHQPTSRAEFGTISLGDGSRPGLCETPLRRTTWTGERARSANKQELQREVEQLRAQQGDQPAPVDPLGEPN</sequence>
<organism evidence="1 2">
    <name type="scientific">Sphaerodactylus townsendi</name>
    <dbReference type="NCBI Taxonomy" id="933632"/>
    <lineage>
        <taxon>Eukaryota</taxon>
        <taxon>Metazoa</taxon>
        <taxon>Chordata</taxon>
        <taxon>Craniata</taxon>
        <taxon>Vertebrata</taxon>
        <taxon>Euteleostomi</taxon>
        <taxon>Lepidosauria</taxon>
        <taxon>Squamata</taxon>
        <taxon>Bifurcata</taxon>
        <taxon>Gekkota</taxon>
        <taxon>Sphaerodactylidae</taxon>
        <taxon>Sphaerodactylus</taxon>
    </lineage>
</organism>
<comment type="caution">
    <text evidence="1">The sequence shown here is derived from an EMBL/GenBank/DDBJ whole genome shotgun (WGS) entry which is preliminary data.</text>
</comment>
<reference evidence="1" key="1">
    <citation type="submission" date="2021-08" db="EMBL/GenBank/DDBJ databases">
        <title>The first chromosome-level gecko genome reveals the dynamic sex chromosomes of Neotropical dwarf geckos (Sphaerodactylidae: Sphaerodactylus).</title>
        <authorList>
            <person name="Pinto B.J."/>
            <person name="Keating S.E."/>
            <person name="Gamble T."/>
        </authorList>
    </citation>
    <scope>NUCLEOTIDE SEQUENCE</scope>
    <source>
        <strain evidence="1">TG3544</strain>
    </source>
</reference>
<keyword evidence="2" id="KW-1185">Reference proteome</keyword>
<evidence type="ECO:0000313" key="1">
    <source>
        <dbReference type="EMBL" id="KAH7998870.1"/>
    </source>
</evidence>
<protein>
    <submittedName>
        <fullName evidence="1">Uncharacterized protein</fullName>
    </submittedName>
</protein>
<accession>A0ACB8F0K9</accession>
<proteinExistence type="predicted"/>
<evidence type="ECO:0000313" key="2">
    <source>
        <dbReference type="Proteomes" id="UP000827872"/>
    </source>
</evidence>
<gene>
    <name evidence="1" type="ORF">K3G42_002145</name>
</gene>
<dbReference type="Proteomes" id="UP000827872">
    <property type="component" value="Linkage Group LG05"/>
</dbReference>
<dbReference type="EMBL" id="CM037618">
    <property type="protein sequence ID" value="KAH7998870.1"/>
    <property type="molecule type" value="Genomic_DNA"/>
</dbReference>